<sequence>MYKVYRSIEVENALSLAKSEEAFRISLFILREKHPQLPIPDSFDQLEQDTNTECDESLLGLIRNPKTKAKFYLKICKICANDVQLHGLGVYIIAQSSYLNSIIPCGCSEIPKWTRYQYIIRIERKISKTGKKLLSIPTGIIKSNTYKPTLVCEHHPDELMNSATINGILFGSNGTNDGCVKCGNERKKQYHRESNNGLENHINEIMNTGKFHPKTTFKRSDTVNDYGRFSKLVYSCPICANDEYTKNGLCTGEFEQEMHTLKQGHLSCRCTGGFRWTKEQREYQIKKELCNRSTDEVMFTFIGWDGEYTNSRSVFLYSRSDSSIQQKINIADFFSFEYGFSMYNEYGFKKNKPTRSYMNVDQTNESDKFGITQQGNSIKPRLKKINKSFLEEYGVDNFWTNVLVIFFHTEEGGFLASELETQVHTVALCGKPHKNIGYYKRGDGYTETYNNIHRQNVIEVIKQFLAKHEGEYIIERDINGIFGEVIL</sequence>
<dbReference type="Pfam" id="PF21817">
    <property type="entry name" value="CapR"/>
    <property type="match status" value="2"/>
</dbReference>
<evidence type="ECO:0000259" key="1">
    <source>
        <dbReference type="Pfam" id="PF21817"/>
    </source>
</evidence>
<evidence type="ECO:0000313" key="2">
    <source>
        <dbReference type="EMBL" id="AIT14111.1"/>
    </source>
</evidence>
<protein>
    <recommendedName>
        <fullName evidence="1">CapR homology domain-containing protein</fullName>
    </recommendedName>
</protein>
<reference evidence="2 3" key="1">
    <citation type="submission" date="2014-09" db="EMBL/GenBank/DDBJ databases">
        <authorList>
            <person name="Lapin J.S."/>
            <person name="Pope W.H."/>
            <person name="Hua J."/>
            <person name="Ford M.E."/>
            <person name="Conway J.F."/>
            <person name="Hatfull G.F."/>
            <person name="Hendrix R.W."/>
        </authorList>
    </citation>
    <scope>NUCLEOTIDE SEQUENCE [LARGE SCALE GENOMIC DNA]</scope>
</reference>
<dbReference type="OrthoDB" id="9808at10239"/>
<evidence type="ECO:0000313" key="3">
    <source>
        <dbReference type="Proteomes" id="UP000029889"/>
    </source>
</evidence>
<gene>
    <name evidence="2" type="primary">221</name>
    <name evidence="2" type="ORF">PBI_121Q_221</name>
</gene>
<feature type="domain" description="CapR homology" evidence="1">
    <location>
        <begin position="48"/>
        <end position="108"/>
    </location>
</feature>
<dbReference type="RefSeq" id="YP_009101808.1">
    <property type="nucleotide sequence ID" value="NC_025447.1"/>
</dbReference>
<organism evidence="2 3">
    <name type="scientific">Escherichia phage 121Q</name>
    <dbReference type="NCBI Taxonomy" id="1555202"/>
    <lineage>
        <taxon>Viruses</taxon>
        <taxon>Duplodnaviria</taxon>
        <taxon>Heunggongvirae</taxon>
        <taxon>Uroviricota</taxon>
        <taxon>Caudoviricetes</taxon>
        <taxon>Asteriusvirus</taxon>
        <taxon>Asteriusvirus av121Q</taxon>
    </lineage>
</organism>
<feature type="domain" description="CapR homology" evidence="1">
    <location>
        <begin position="203"/>
        <end position="271"/>
    </location>
</feature>
<dbReference type="KEGG" id="vg:22111261"/>
<dbReference type="GeneID" id="22111261"/>
<keyword evidence="3" id="KW-1185">Reference proteome</keyword>
<proteinExistence type="predicted"/>
<name>A0A097EXI3_9CAUD</name>
<accession>A0A097EXI3</accession>
<dbReference type="Proteomes" id="UP000029889">
    <property type="component" value="Segment"/>
</dbReference>
<dbReference type="InterPro" id="IPR048793">
    <property type="entry name" value="CapR_dom"/>
</dbReference>
<dbReference type="EMBL" id="KM507819">
    <property type="protein sequence ID" value="AIT14111.1"/>
    <property type="molecule type" value="Genomic_DNA"/>
</dbReference>